<evidence type="ECO:0000256" key="1">
    <source>
        <dbReference type="SAM" id="Phobius"/>
    </source>
</evidence>
<name>A0AAD9TS53_9ROSI</name>
<gene>
    <name evidence="2" type="ORF">Ddye_022711</name>
</gene>
<evidence type="ECO:0000313" key="2">
    <source>
        <dbReference type="EMBL" id="KAK2640948.1"/>
    </source>
</evidence>
<evidence type="ECO:0000313" key="3">
    <source>
        <dbReference type="Proteomes" id="UP001280121"/>
    </source>
</evidence>
<keyword evidence="3" id="KW-1185">Reference proteome</keyword>
<reference evidence="2" key="1">
    <citation type="journal article" date="2023" name="Plant J.">
        <title>Genome sequences and population genomics provide insights into the demographic history, inbreeding, and mutation load of two 'living fossil' tree species of Dipteronia.</title>
        <authorList>
            <person name="Feng Y."/>
            <person name="Comes H.P."/>
            <person name="Chen J."/>
            <person name="Zhu S."/>
            <person name="Lu R."/>
            <person name="Zhang X."/>
            <person name="Li P."/>
            <person name="Qiu J."/>
            <person name="Olsen K.M."/>
            <person name="Qiu Y."/>
        </authorList>
    </citation>
    <scope>NUCLEOTIDE SEQUENCE</scope>
    <source>
        <strain evidence="2">KIB01</strain>
    </source>
</reference>
<proteinExistence type="predicted"/>
<feature type="transmembrane region" description="Helical" evidence="1">
    <location>
        <begin position="62"/>
        <end position="81"/>
    </location>
</feature>
<keyword evidence="1" id="KW-0472">Membrane</keyword>
<dbReference type="EMBL" id="JANJYI010000007">
    <property type="protein sequence ID" value="KAK2640948.1"/>
    <property type="molecule type" value="Genomic_DNA"/>
</dbReference>
<feature type="transmembrane region" description="Helical" evidence="1">
    <location>
        <begin position="102"/>
        <end position="130"/>
    </location>
</feature>
<comment type="caution">
    <text evidence="2">The sequence shown here is derived from an EMBL/GenBank/DDBJ whole genome shotgun (WGS) entry which is preliminary data.</text>
</comment>
<keyword evidence="1" id="KW-0812">Transmembrane</keyword>
<dbReference type="Proteomes" id="UP001280121">
    <property type="component" value="Unassembled WGS sequence"/>
</dbReference>
<sequence>MKASHSSSFQDEGFLDGTSLCPVEKTLNSNGNQVTNHQDQLIASWIAPVAFDPLADDCSSGFGFSFCISGVAVMCWSCHVLSRAALLFARALLPFVTVLSDLLVFSFCVGVVASVVSRSLALLFLLPFLAS</sequence>
<protein>
    <submittedName>
        <fullName evidence="2">Uncharacterized protein</fullName>
    </submittedName>
</protein>
<dbReference type="AlphaFoldDB" id="A0AAD9TS53"/>
<keyword evidence="1" id="KW-1133">Transmembrane helix</keyword>
<organism evidence="2 3">
    <name type="scientific">Dipteronia dyeriana</name>
    <dbReference type="NCBI Taxonomy" id="168575"/>
    <lineage>
        <taxon>Eukaryota</taxon>
        <taxon>Viridiplantae</taxon>
        <taxon>Streptophyta</taxon>
        <taxon>Embryophyta</taxon>
        <taxon>Tracheophyta</taxon>
        <taxon>Spermatophyta</taxon>
        <taxon>Magnoliopsida</taxon>
        <taxon>eudicotyledons</taxon>
        <taxon>Gunneridae</taxon>
        <taxon>Pentapetalae</taxon>
        <taxon>rosids</taxon>
        <taxon>malvids</taxon>
        <taxon>Sapindales</taxon>
        <taxon>Sapindaceae</taxon>
        <taxon>Hippocastanoideae</taxon>
        <taxon>Acereae</taxon>
        <taxon>Dipteronia</taxon>
    </lineage>
</organism>
<accession>A0AAD9TS53</accession>